<dbReference type="EC" id="2.7.8.26" evidence="5 19"/>
<reference evidence="20 21" key="1">
    <citation type="submission" date="2019-08" db="EMBL/GenBank/DDBJ databases">
        <title>Identification of a novel species of the genus Boseongicola.</title>
        <authorList>
            <person name="Zhang X.-Q."/>
        </authorList>
    </citation>
    <scope>NUCLEOTIDE SEQUENCE [LARGE SCALE GENOMIC DNA]</scope>
    <source>
        <strain evidence="20 21">HY14</strain>
    </source>
</reference>
<dbReference type="PANTHER" id="PTHR34148:SF1">
    <property type="entry name" value="ADENOSYLCOBINAMIDE-GDP RIBAZOLETRANSFERASE"/>
    <property type="match status" value="1"/>
</dbReference>
<evidence type="ECO:0000256" key="16">
    <source>
        <dbReference type="ARBA" id="ARBA00032853"/>
    </source>
</evidence>
<dbReference type="Pfam" id="PF02654">
    <property type="entry name" value="CobS"/>
    <property type="match status" value="1"/>
</dbReference>
<dbReference type="AlphaFoldDB" id="A0A5D0RP34"/>
<evidence type="ECO:0000256" key="9">
    <source>
        <dbReference type="ARBA" id="ARBA00022679"/>
    </source>
</evidence>
<dbReference type="GO" id="GO:0051073">
    <property type="term" value="F:adenosylcobinamide-GDP ribazoletransferase activity"/>
    <property type="evidence" value="ECO:0007669"/>
    <property type="project" value="UniProtKB-UniRule"/>
</dbReference>
<sequence>MSPRTGQIGKGDCVAKNDTPLAEARDITEALGLLTRFPVQSDARRGPHAAWAWPLAGLAVGFVAALVGEVALWLGLSVWLAAGLALAAQIAATGALHEDGLADCADGFWGGADRARRLEIMKDSRTGSYGVLALGLGLILRWSAQSVLFAHGWVLAPLLAAALLSRAPMAVLLAALPNARGSGLASSLGTPSQATASLGVGVAFGLSLLAVGWGVLAPALWVALAAIGVAALAKHRIGGQTGDVLGATQQVAEIAALMALSTLV</sequence>
<organism evidence="20 21">
    <name type="scientific">Maritimibacter fusiformis</name>
    <dbReference type="NCBI Taxonomy" id="2603819"/>
    <lineage>
        <taxon>Bacteria</taxon>
        <taxon>Pseudomonadati</taxon>
        <taxon>Pseudomonadota</taxon>
        <taxon>Alphaproteobacteria</taxon>
        <taxon>Rhodobacterales</taxon>
        <taxon>Roseobacteraceae</taxon>
        <taxon>Maritimibacter</taxon>
    </lineage>
</organism>
<comment type="catalytic activity">
    <reaction evidence="17 19">
        <text>alpha-ribazole + adenosylcob(III)inamide-GDP = adenosylcob(III)alamin + GMP + H(+)</text>
        <dbReference type="Rhea" id="RHEA:16049"/>
        <dbReference type="ChEBI" id="CHEBI:10329"/>
        <dbReference type="ChEBI" id="CHEBI:15378"/>
        <dbReference type="ChEBI" id="CHEBI:18408"/>
        <dbReference type="ChEBI" id="CHEBI:58115"/>
        <dbReference type="ChEBI" id="CHEBI:60487"/>
        <dbReference type="EC" id="2.7.8.26"/>
    </reaction>
</comment>
<dbReference type="GO" id="GO:0005886">
    <property type="term" value="C:plasma membrane"/>
    <property type="evidence" value="ECO:0007669"/>
    <property type="project" value="UniProtKB-SubCell"/>
</dbReference>
<keyword evidence="12 19" id="KW-1133">Transmembrane helix</keyword>
<dbReference type="Proteomes" id="UP000322080">
    <property type="component" value="Unassembled WGS sequence"/>
</dbReference>
<evidence type="ECO:0000256" key="14">
    <source>
        <dbReference type="ARBA" id="ARBA00025228"/>
    </source>
</evidence>
<evidence type="ECO:0000256" key="6">
    <source>
        <dbReference type="ARBA" id="ARBA00015850"/>
    </source>
</evidence>
<dbReference type="UniPathway" id="UPA00148">
    <property type="reaction ID" value="UER00238"/>
</dbReference>
<feature type="transmembrane region" description="Helical" evidence="19">
    <location>
        <begin position="73"/>
        <end position="92"/>
    </location>
</feature>
<evidence type="ECO:0000256" key="7">
    <source>
        <dbReference type="ARBA" id="ARBA00022475"/>
    </source>
</evidence>
<dbReference type="GO" id="GO:0009236">
    <property type="term" value="P:cobalamin biosynthetic process"/>
    <property type="evidence" value="ECO:0007669"/>
    <property type="project" value="UniProtKB-UniRule"/>
</dbReference>
<evidence type="ECO:0000313" key="20">
    <source>
        <dbReference type="EMBL" id="TYB82929.1"/>
    </source>
</evidence>
<keyword evidence="7 19" id="KW-1003">Cell membrane</keyword>
<evidence type="ECO:0000256" key="19">
    <source>
        <dbReference type="HAMAP-Rule" id="MF_00719"/>
    </source>
</evidence>
<gene>
    <name evidence="19" type="primary">cobS</name>
    <name evidence="20" type="ORF">FVF75_01720</name>
</gene>
<keyword evidence="9 19" id="KW-0808">Transferase</keyword>
<evidence type="ECO:0000256" key="3">
    <source>
        <dbReference type="ARBA" id="ARBA00004663"/>
    </source>
</evidence>
<evidence type="ECO:0000256" key="12">
    <source>
        <dbReference type="ARBA" id="ARBA00022989"/>
    </source>
</evidence>
<dbReference type="EMBL" id="VSIY01000003">
    <property type="protein sequence ID" value="TYB82929.1"/>
    <property type="molecule type" value="Genomic_DNA"/>
</dbReference>
<feature type="transmembrane region" description="Helical" evidence="19">
    <location>
        <begin position="126"/>
        <end position="144"/>
    </location>
</feature>
<protein>
    <recommendedName>
        <fullName evidence="6 19">Adenosylcobinamide-GDP ribazoletransferase</fullName>
        <ecNumber evidence="5 19">2.7.8.26</ecNumber>
    </recommendedName>
    <alternativeName>
        <fullName evidence="16 19">Cobalamin synthase</fullName>
    </alternativeName>
    <alternativeName>
        <fullName evidence="15 19">Cobalamin-5'-phosphate synthase</fullName>
    </alternativeName>
</protein>
<comment type="function">
    <text evidence="14 19">Joins adenosylcobinamide-GDP and alpha-ribazole to generate adenosylcobalamin (Ado-cobalamin). Also synthesizes adenosylcobalamin 5'-phosphate from adenosylcobinamide-GDP and alpha-ribazole 5'-phosphate.</text>
</comment>
<comment type="caution">
    <text evidence="20">The sequence shown here is derived from an EMBL/GenBank/DDBJ whole genome shotgun (WGS) entry which is preliminary data.</text>
</comment>
<keyword evidence="21" id="KW-1185">Reference proteome</keyword>
<feature type="transmembrane region" description="Helical" evidence="19">
    <location>
        <begin position="150"/>
        <end position="176"/>
    </location>
</feature>
<evidence type="ECO:0000256" key="5">
    <source>
        <dbReference type="ARBA" id="ARBA00013200"/>
    </source>
</evidence>
<keyword evidence="10 19" id="KW-0812">Transmembrane</keyword>
<comment type="catalytic activity">
    <reaction evidence="18 19">
        <text>alpha-ribazole 5'-phosphate + adenosylcob(III)inamide-GDP = adenosylcob(III)alamin 5'-phosphate + GMP + H(+)</text>
        <dbReference type="Rhea" id="RHEA:23560"/>
        <dbReference type="ChEBI" id="CHEBI:15378"/>
        <dbReference type="ChEBI" id="CHEBI:57918"/>
        <dbReference type="ChEBI" id="CHEBI:58115"/>
        <dbReference type="ChEBI" id="CHEBI:60487"/>
        <dbReference type="ChEBI" id="CHEBI:60493"/>
        <dbReference type="EC" id="2.7.8.26"/>
    </reaction>
</comment>
<evidence type="ECO:0000313" key="21">
    <source>
        <dbReference type="Proteomes" id="UP000322080"/>
    </source>
</evidence>
<keyword evidence="11 19" id="KW-0460">Magnesium</keyword>
<dbReference type="HAMAP" id="MF_00719">
    <property type="entry name" value="CobS"/>
    <property type="match status" value="1"/>
</dbReference>
<dbReference type="PANTHER" id="PTHR34148">
    <property type="entry name" value="ADENOSYLCOBINAMIDE-GDP RIBAZOLETRANSFERASE"/>
    <property type="match status" value="1"/>
</dbReference>
<dbReference type="InterPro" id="IPR003805">
    <property type="entry name" value="CobS"/>
</dbReference>
<dbReference type="GO" id="GO:0008818">
    <property type="term" value="F:cobalamin 5'-phosphate synthase activity"/>
    <property type="evidence" value="ECO:0007669"/>
    <property type="project" value="UniProtKB-UniRule"/>
</dbReference>
<keyword evidence="13 19" id="KW-0472">Membrane</keyword>
<evidence type="ECO:0000256" key="4">
    <source>
        <dbReference type="ARBA" id="ARBA00010561"/>
    </source>
</evidence>
<comment type="similarity">
    <text evidence="4 19">Belongs to the CobS family.</text>
</comment>
<feature type="transmembrane region" description="Helical" evidence="19">
    <location>
        <begin position="50"/>
        <end position="67"/>
    </location>
</feature>
<feature type="transmembrane region" description="Helical" evidence="19">
    <location>
        <begin position="188"/>
        <end position="209"/>
    </location>
</feature>
<evidence type="ECO:0000256" key="15">
    <source>
        <dbReference type="ARBA" id="ARBA00032605"/>
    </source>
</evidence>
<accession>A0A5D0RP34</accession>
<evidence type="ECO:0000256" key="2">
    <source>
        <dbReference type="ARBA" id="ARBA00004651"/>
    </source>
</evidence>
<evidence type="ECO:0000256" key="1">
    <source>
        <dbReference type="ARBA" id="ARBA00001946"/>
    </source>
</evidence>
<evidence type="ECO:0000256" key="17">
    <source>
        <dbReference type="ARBA" id="ARBA00048623"/>
    </source>
</evidence>
<evidence type="ECO:0000256" key="18">
    <source>
        <dbReference type="ARBA" id="ARBA00049504"/>
    </source>
</evidence>
<evidence type="ECO:0000256" key="13">
    <source>
        <dbReference type="ARBA" id="ARBA00023136"/>
    </source>
</evidence>
<evidence type="ECO:0000256" key="10">
    <source>
        <dbReference type="ARBA" id="ARBA00022692"/>
    </source>
</evidence>
<evidence type="ECO:0000256" key="8">
    <source>
        <dbReference type="ARBA" id="ARBA00022573"/>
    </source>
</evidence>
<keyword evidence="8 19" id="KW-0169">Cobalamin biosynthesis</keyword>
<name>A0A5D0RP34_9RHOB</name>
<evidence type="ECO:0000256" key="11">
    <source>
        <dbReference type="ARBA" id="ARBA00022842"/>
    </source>
</evidence>
<comment type="pathway">
    <text evidence="3 19">Cofactor biosynthesis; adenosylcobalamin biosynthesis; adenosylcobalamin from cob(II)yrinate a,c-diamide: step 7/7.</text>
</comment>
<comment type="subcellular location">
    <subcellularLocation>
        <location evidence="2 19">Cell membrane</location>
        <topology evidence="2 19">Multi-pass membrane protein</topology>
    </subcellularLocation>
</comment>
<feature type="transmembrane region" description="Helical" evidence="19">
    <location>
        <begin position="215"/>
        <end position="233"/>
    </location>
</feature>
<proteinExistence type="inferred from homology"/>
<comment type="cofactor">
    <cofactor evidence="1 19">
        <name>Mg(2+)</name>
        <dbReference type="ChEBI" id="CHEBI:18420"/>
    </cofactor>
</comment>